<keyword evidence="1" id="KW-0378">Hydrolase</keyword>
<dbReference type="OrthoDB" id="40579at2759"/>
<gene>
    <name evidence="3" type="ORF">DFL_002857</name>
</gene>
<dbReference type="AlphaFoldDB" id="A0A437AC06"/>
<dbReference type="Pfam" id="PF00702">
    <property type="entry name" value="Hydrolase"/>
    <property type="match status" value="1"/>
</dbReference>
<organism evidence="3 4">
    <name type="scientific">Arthrobotrys flagrans</name>
    <name type="common">Nematode-trapping fungus</name>
    <name type="synonym">Trichothecium flagrans</name>
    <dbReference type="NCBI Taxonomy" id="97331"/>
    <lineage>
        <taxon>Eukaryota</taxon>
        <taxon>Fungi</taxon>
        <taxon>Dikarya</taxon>
        <taxon>Ascomycota</taxon>
        <taxon>Pezizomycotina</taxon>
        <taxon>Orbiliomycetes</taxon>
        <taxon>Orbiliales</taxon>
        <taxon>Orbiliaceae</taxon>
        <taxon>Arthrobotrys</taxon>
    </lineage>
</organism>
<feature type="region of interest" description="Disordered" evidence="2">
    <location>
        <begin position="43"/>
        <end position="67"/>
    </location>
</feature>
<dbReference type="InterPro" id="IPR051540">
    <property type="entry name" value="S-2-haloacid_dehalogenase"/>
</dbReference>
<evidence type="ECO:0008006" key="5">
    <source>
        <dbReference type="Google" id="ProtNLM"/>
    </source>
</evidence>
<dbReference type="EMBL" id="SAEB01000003">
    <property type="protein sequence ID" value="RVD88681.1"/>
    <property type="molecule type" value="Genomic_DNA"/>
</dbReference>
<dbReference type="Gene3D" id="3.40.50.1000">
    <property type="entry name" value="HAD superfamily/HAD-like"/>
    <property type="match status" value="1"/>
</dbReference>
<dbReference type="GeneID" id="93585168"/>
<protein>
    <recommendedName>
        <fullName evidence="5">Haloacid dehalogenase, type II</fullName>
    </recommendedName>
</protein>
<dbReference type="SUPFAM" id="SSF56784">
    <property type="entry name" value="HAD-like"/>
    <property type="match status" value="1"/>
</dbReference>
<reference evidence="3 4" key="1">
    <citation type="submission" date="2019-01" db="EMBL/GenBank/DDBJ databases">
        <title>Intercellular communication is required for trap formation in the nematode-trapping fungus Duddingtonia flagrans.</title>
        <authorList>
            <person name="Youssar L."/>
            <person name="Wernet V."/>
            <person name="Hensel N."/>
            <person name="Hildebrandt H.-G."/>
            <person name="Fischer R."/>
        </authorList>
    </citation>
    <scope>NUCLEOTIDE SEQUENCE [LARGE SCALE GENOMIC DNA]</scope>
    <source>
        <strain evidence="3 4">CBS H-5679</strain>
    </source>
</reference>
<name>A0A437AC06_ARTFL</name>
<dbReference type="GO" id="GO:0016787">
    <property type="term" value="F:hydrolase activity"/>
    <property type="evidence" value="ECO:0007669"/>
    <property type="project" value="UniProtKB-KW"/>
</dbReference>
<keyword evidence="4" id="KW-1185">Reference proteome</keyword>
<dbReference type="PANTHER" id="PTHR43316:SF3">
    <property type="entry name" value="HALOACID DEHALOGENASE, TYPE II (AFU_ORTHOLOGUE AFUA_2G07750)-RELATED"/>
    <property type="match status" value="1"/>
</dbReference>
<accession>A0A437AC06</accession>
<dbReference type="InterPro" id="IPR036412">
    <property type="entry name" value="HAD-like_sf"/>
</dbReference>
<comment type="caution">
    <text evidence="3">The sequence shown here is derived from an EMBL/GenBank/DDBJ whole genome shotgun (WGS) entry which is preliminary data.</text>
</comment>
<dbReference type="InterPro" id="IPR023214">
    <property type="entry name" value="HAD_sf"/>
</dbReference>
<dbReference type="Proteomes" id="UP000283090">
    <property type="component" value="Unassembled WGS sequence"/>
</dbReference>
<evidence type="ECO:0000256" key="1">
    <source>
        <dbReference type="ARBA" id="ARBA00022801"/>
    </source>
</evidence>
<sequence>MAPKTLNTIPTAFVFDVFGTVYDWRTTVSTRISQLLSQKLTSPDAIGAPPSSISSTNSSRPDLSTPDAVNTFSRSFAQEWRDSYKNFVRTNGATKSPLQSLNINNNNDKEVGLNNITPSIPLATEASEQLYTTVDAHHLRSLRSLLQKYSLSHLFTSSEIHELSRVWHNLKPWDDSKPGIEGLRKLGIVSTLSNGNLRLLVDLQKNSGVQFDVLLSAQLWRAYKPEAKVYVGACEVLGVGGKEEWSEYIEEKGGEGEEGEEEWRLRERGRVAMVATHIKDLRAAKTCGLTTIYIERPKEDDDEDTWDKYVREGEDWVDMRVRHDEGGILEVARRLGELKQN</sequence>
<dbReference type="RefSeq" id="XP_067494225.1">
    <property type="nucleotide sequence ID" value="XM_067631705.1"/>
</dbReference>
<dbReference type="VEuPathDB" id="FungiDB:DFL_002857"/>
<evidence type="ECO:0000313" key="3">
    <source>
        <dbReference type="EMBL" id="RVD88681.1"/>
    </source>
</evidence>
<evidence type="ECO:0000256" key="2">
    <source>
        <dbReference type="SAM" id="MobiDB-lite"/>
    </source>
</evidence>
<dbReference type="STRING" id="97331.A0A437AC06"/>
<dbReference type="PANTHER" id="PTHR43316">
    <property type="entry name" value="HYDROLASE, HALOACID DELAHOGENASE-RELATED"/>
    <property type="match status" value="1"/>
</dbReference>
<proteinExistence type="predicted"/>
<evidence type="ECO:0000313" key="4">
    <source>
        <dbReference type="Proteomes" id="UP000283090"/>
    </source>
</evidence>